<dbReference type="CDD" id="cd00086">
    <property type="entry name" value="homeodomain"/>
    <property type="match status" value="1"/>
</dbReference>
<gene>
    <name evidence="2" type="ORF">chiPu_0022146</name>
</gene>
<comment type="caution">
    <text evidence="2">The sequence shown here is derived from an EMBL/GenBank/DDBJ whole genome shotgun (WGS) entry which is preliminary data.</text>
</comment>
<dbReference type="AlphaFoldDB" id="A0A401RL53"/>
<organism evidence="2 3">
    <name type="scientific">Chiloscyllium punctatum</name>
    <name type="common">Brownbanded bambooshark</name>
    <name type="synonym">Hemiscyllium punctatum</name>
    <dbReference type="NCBI Taxonomy" id="137246"/>
    <lineage>
        <taxon>Eukaryota</taxon>
        <taxon>Metazoa</taxon>
        <taxon>Chordata</taxon>
        <taxon>Craniata</taxon>
        <taxon>Vertebrata</taxon>
        <taxon>Chondrichthyes</taxon>
        <taxon>Elasmobranchii</taxon>
        <taxon>Galeomorphii</taxon>
        <taxon>Galeoidea</taxon>
        <taxon>Orectolobiformes</taxon>
        <taxon>Hemiscylliidae</taxon>
        <taxon>Chiloscyllium</taxon>
    </lineage>
</organism>
<protein>
    <recommendedName>
        <fullName evidence="4">Homeobox domain-containing protein</fullName>
    </recommendedName>
</protein>
<accession>A0A401RL53</accession>
<name>A0A401RL53_CHIPU</name>
<dbReference type="Proteomes" id="UP000287033">
    <property type="component" value="Unassembled WGS sequence"/>
</dbReference>
<evidence type="ECO:0008006" key="4">
    <source>
        <dbReference type="Google" id="ProtNLM"/>
    </source>
</evidence>
<evidence type="ECO:0000313" key="2">
    <source>
        <dbReference type="EMBL" id="GCC18849.1"/>
    </source>
</evidence>
<dbReference type="InterPro" id="IPR001356">
    <property type="entry name" value="HD"/>
</dbReference>
<dbReference type="EMBL" id="BEZZ01006102">
    <property type="protein sequence ID" value="GCC18849.1"/>
    <property type="molecule type" value="Genomic_DNA"/>
</dbReference>
<reference evidence="2 3" key="1">
    <citation type="journal article" date="2018" name="Nat. Ecol. Evol.">
        <title>Shark genomes provide insights into elasmobranch evolution and the origin of vertebrates.</title>
        <authorList>
            <person name="Hara Y"/>
            <person name="Yamaguchi K"/>
            <person name="Onimaru K"/>
            <person name="Kadota M"/>
            <person name="Koyanagi M"/>
            <person name="Keeley SD"/>
            <person name="Tatsumi K"/>
            <person name="Tanaka K"/>
            <person name="Motone F"/>
            <person name="Kageyama Y"/>
            <person name="Nozu R"/>
            <person name="Adachi N"/>
            <person name="Nishimura O"/>
            <person name="Nakagawa R"/>
            <person name="Tanegashima C"/>
            <person name="Kiyatake I"/>
            <person name="Matsumoto R"/>
            <person name="Murakumo K"/>
            <person name="Nishida K"/>
            <person name="Terakita A"/>
            <person name="Kuratani S"/>
            <person name="Sato K"/>
            <person name="Hyodo S Kuraku.S."/>
        </authorList>
    </citation>
    <scope>NUCLEOTIDE SEQUENCE [LARGE SCALE GENOMIC DNA]</scope>
</reference>
<feature type="region of interest" description="Disordered" evidence="1">
    <location>
        <begin position="36"/>
        <end position="70"/>
    </location>
</feature>
<evidence type="ECO:0000256" key="1">
    <source>
        <dbReference type="SAM" id="MobiDB-lite"/>
    </source>
</evidence>
<evidence type="ECO:0000313" key="3">
    <source>
        <dbReference type="Proteomes" id="UP000287033"/>
    </source>
</evidence>
<dbReference type="GO" id="GO:0003677">
    <property type="term" value="F:DNA binding"/>
    <property type="evidence" value="ECO:0007669"/>
    <property type="project" value="InterPro"/>
</dbReference>
<keyword evidence="3" id="KW-1185">Reference proteome</keyword>
<sequence>MGGWWVVSQPEALATTLRVYRPLQVWFQNRRARYSRQSAAVRQRGRPSGSDAREDQPPEGTLLYGQTPASGSACCPRRPLVAAAHGPNVQLTGGYPPLVGSRCPQVPRGPPKVESGTALPAGHGAMDEAVAAACSQWYPGVGCASGNPPARFPVDEIEVDFTVADFNLDLGNPYLLDLSQTL</sequence>
<proteinExistence type="predicted"/>